<feature type="compositionally biased region" description="Basic and acidic residues" evidence="2">
    <location>
        <begin position="467"/>
        <end position="483"/>
    </location>
</feature>
<sequence>MDDELKTKAMASNSTNVNPSKDIEASKTKEEGELSDSYDDENLDCSTAQSSGTIAPPLGPNSVPSAVKPIPPNLAGNAIAGNNIAGTVDVLSQQPIPPMSQKNVEKNQLPVKSTNRSWYAPSGGSNNLVIRFSDDDSGSDSEECSQQKPVENKSNSIRDGTQRPLTSSAPKLSKLGQTSTNTTRAIPKKPLSRTFISSMTKINGGANPRVAVSLVDQGSQIRSFNPRNKSLACQDLLSEQGVVSNNSKLQDLRQQIALRESELKLKAAQQHKEIVLTSTMNLENSGGRKWIATSAYGSVDPKEPDKKRLKLGDSNFTQSNSGAQPEVHHLKSNLVSKDEKLETKSLQSKDKVDHSKKVDPVSKTKSSIKWKKKDDKLVDVSLEDVSKVVKDGVDMHNNLHQSKRTSREVDPSVLANQTVALTNTSASAMQNNLRYVELNHPTKVGLSNPRSSSPSKAVRELNLSKGNDYREVTSGDKTLDPHLSKRSQTSQDTASLWNSLGNVNIPGHSNVDVDIHSLVEIEEKLDKELEEAQKHRCLCEIEERNALKAYRKAQRALIEANARCTDLYRQRELCSARFRSLLVDDPCLLWSSRQHEHTRMGLDASDNVPENMDLVPISTHRLLPAYDSLNQPGYDANIQCINIARHNLSLQHDNGRNLGSEPCSEQDASTSEPFPHNSNNAANGVRSPCSPIISADEDEGTSLMDHDSVQPSPEYQKKKQNSEVIRKIANNESNNQDSLLLEATLRSELFARLGMRTSKNIDSCYNEPSMERGAENDVESEKTQISNGSVTLSEAEKKHQFDVSGPEKPNEVMPEALVLQEKNNIPKFYASAKDNGISVGCQFSATSIIFAPSSILRSAMGHLKAMAPVTRRRANHVYSEEVAYVNIDEMEQSGQIANSLEAICDLSKKGMGSYTCNIAIDPSWPLCMYELRGKCNNDECPFQHVKELSKRNTYMNGNDDSDSADSQLVLASCEQRSNGPKKPVKYNDVFFSPTYIVSLDILKADPLESVVPWANAHSWWKYFSICLALSSFFQEDLPTDEPFFHGDDGRIEVRGSWNRQSSYFQSRNGIAMFTFKYVLFKSQELFLWLYPVVLSWEKPVLSPRWSKAMPLDTPFMVCTQKKISQSQASDARAQSLEMALLILNQEVNKVEGMKKALSILSRSLEADPASETFWMVYLLICYSRRLFVGKDDMFSFAVCSTSHLGIQIKFKRFVWGTSSLGLQVRNNEGSYELWLMYINSRKQLDDRLGAYDAALSALCRGSSSSGKDVVHMSACILDLFLQMMDCLCMSGNVEKAIQKIYRLLPATTNSEGPRSMFTDILACLTISDKCVLWVSCIYLVIYRKLPDAVVQRLEREKELLPVKWPSVDLGNNEKKRAMRFLEMVVSCVDSYINTESFKSESDLRSAQLFALNHIKCLVALNSTDCCQSMFEKYRKVYPSCLELVLISARVPKYDSENLSFLGFQEALNNWPKGSPGIHCIWNQYAEYAQQNGKADLAKELITCWYNSVWKVEYPETENLKPIDGGNSFVSWGTNSMSKSSIVVPNANQTDTMFGYLNLFLYNFLQNNNVDARSAIDQALRAATPMGFNHCVKEHALFLLNDESQKGDVPISWQINTLNVYLDTARSFQVSEPLSRHFITKIEKPRVQQLVRNILSPVSSDSSLVNLVLEVWHGPSLLPQNLTQPKDLVNFVEAILALVPSNYELMFSVCKVLSQGDRFRDVSPSLMFWASSTLVDAFFHAVPIAPEFVWVKAANIMDNVPGIETVLTRFYRKALAVYPFSLTLWQSYHTLTDKTDDRNVTEEARERGIVLD</sequence>
<feature type="compositionally biased region" description="Basic and acidic residues" evidence="2">
    <location>
        <begin position="336"/>
        <end position="360"/>
    </location>
</feature>
<dbReference type="GO" id="GO:0000178">
    <property type="term" value="C:exosome (RNase complex)"/>
    <property type="evidence" value="ECO:0007669"/>
    <property type="project" value="TreeGrafter"/>
</dbReference>
<evidence type="ECO:0000256" key="2">
    <source>
        <dbReference type="SAM" id="MobiDB-lite"/>
    </source>
</evidence>
<dbReference type="PANTHER" id="PTHR21563:SF3">
    <property type="entry name" value="ZINC FINGER C3H1 DOMAIN-CONTAINING PROTEIN"/>
    <property type="match status" value="1"/>
</dbReference>
<evidence type="ECO:0000313" key="4">
    <source>
        <dbReference type="EMBL" id="KAA3464272.1"/>
    </source>
</evidence>
<dbReference type="PROSITE" id="PS50103">
    <property type="entry name" value="ZF_C3H1"/>
    <property type="match status" value="1"/>
</dbReference>
<protein>
    <submittedName>
        <fullName evidence="4">Golgi to ER traffic 4</fullName>
    </submittedName>
</protein>
<organism evidence="4 5">
    <name type="scientific">Gossypium australe</name>
    <dbReference type="NCBI Taxonomy" id="47621"/>
    <lineage>
        <taxon>Eukaryota</taxon>
        <taxon>Viridiplantae</taxon>
        <taxon>Streptophyta</taxon>
        <taxon>Embryophyta</taxon>
        <taxon>Tracheophyta</taxon>
        <taxon>Spermatophyta</taxon>
        <taxon>Magnoliopsida</taxon>
        <taxon>eudicotyledons</taxon>
        <taxon>Gunneridae</taxon>
        <taxon>Pentapetalae</taxon>
        <taxon>rosids</taxon>
        <taxon>malvids</taxon>
        <taxon>Malvales</taxon>
        <taxon>Malvaceae</taxon>
        <taxon>Malvoideae</taxon>
        <taxon>Gossypium</taxon>
    </lineage>
</organism>
<feature type="compositionally biased region" description="Acidic residues" evidence="2">
    <location>
        <begin position="33"/>
        <end position="43"/>
    </location>
</feature>
<feature type="region of interest" description="Disordered" evidence="2">
    <location>
        <begin position="1"/>
        <end position="75"/>
    </location>
</feature>
<dbReference type="Pfam" id="PF10650">
    <property type="entry name" value="zf-C3H1"/>
    <property type="match status" value="1"/>
</dbReference>
<feature type="compositionally biased region" description="Polar residues" evidence="2">
    <location>
        <begin position="44"/>
        <end position="53"/>
    </location>
</feature>
<dbReference type="Proteomes" id="UP000325315">
    <property type="component" value="Unassembled WGS sequence"/>
</dbReference>
<evidence type="ECO:0000259" key="3">
    <source>
        <dbReference type="PROSITE" id="PS50103"/>
    </source>
</evidence>
<evidence type="ECO:0000313" key="5">
    <source>
        <dbReference type="Proteomes" id="UP000325315"/>
    </source>
</evidence>
<dbReference type="InterPro" id="IPR039278">
    <property type="entry name" value="Red1"/>
</dbReference>
<proteinExistence type="predicted"/>
<feature type="compositionally biased region" description="Basic and acidic residues" evidence="2">
    <location>
        <begin position="21"/>
        <end position="32"/>
    </location>
</feature>
<feature type="compositionally biased region" description="Polar residues" evidence="2">
    <location>
        <begin position="110"/>
        <end position="128"/>
    </location>
</feature>
<feature type="region of interest" description="Disordered" evidence="2">
    <location>
        <begin position="653"/>
        <end position="721"/>
    </location>
</feature>
<feature type="compositionally biased region" description="Polar residues" evidence="2">
    <location>
        <begin position="144"/>
        <end position="184"/>
    </location>
</feature>
<feature type="region of interest" description="Disordered" evidence="2">
    <location>
        <begin position="463"/>
        <end position="491"/>
    </location>
</feature>
<feature type="region of interest" description="Disordered" evidence="2">
    <location>
        <begin position="296"/>
        <end position="360"/>
    </location>
</feature>
<dbReference type="OrthoDB" id="1922977at2759"/>
<keyword evidence="1" id="KW-0862">Zinc</keyword>
<feature type="region of interest" description="Disordered" evidence="2">
    <location>
        <begin position="94"/>
        <end position="190"/>
    </location>
</feature>
<gene>
    <name evidence="4" type="ORF">EPI10_008544</name>
</gene>
<dbReference type="GO" id="GO:0008270">
    <property type="term" value="F:zinc ion binding"/>
    <property type="evidence" value="ECO:0007669"/>
    <property type="project" value="UniProtKB-KW"/>
</dbReference>
<dbReference type="InterPro" id="IPR000571">
    <property type="entry name" value="Znf_CCCH"/>
</dbReference>
<feature type="domain" description="C3H1-type" evidence="3">
    <location>
        <begin position="921"/>
        <end position="947"/>
    </location>
</feature>
<keyword evidence="5" id="KW-1185">Reference proteome</keyword>
<dbReference type="InterPro" id="IPR019607">
    <property type="entry name" value="Putative_zinc-finger_domain"/>
</dbReference>
<accession>A0A5B6V528</accession>
<keyword evidence="1" id="KW-0479">Metal-binding</keyword>
<dbReference type="PANTHER" id="PTHR21563">
    <property type="entry name" value="ZINC FINGER C3H1 DOMAIN-CONTAINING PROTEIN"/>
    <property type="match status" value="1"/>
</dbReference>
<dbReference type="GO" id="GO:0005634">
    <property type="term" value="C:nucleus"/>
    <property type="evidence" value="ECO:0007669"/>
    <property type="project" value="TreeGrafter"/>
</dbReference>
<name>A0A5B6V528_9ROSI</name>
<feature type="zinc finger region" description="C3H1-type" evidence="1">
    <location>
        <begin position="921"/>
        <end position="947"/>
    </location>
</feature>
<feature type="region of interest" description="Disordered" evidence="2">
    <location>
        <begin position="765"/>
        <end position="810"/>
    </location>
</feature>
<reference evidence="5" key="1">
    <citation type="journal article" date="2019" name="Plant Biotechnol. J.">
        <title>Genome sequencing of the Australian wild diploid species Gossypium australe highlights disease resistance and delayed gland morphogenesis.</title>
        <authorList>
            <person name="Cai Y."/>
            <person name="Cai X."/>
            <person name="Wang Q."/>
            <person name="Wang P."/>
            <person name="Zhang Y."/>
            <person name="Cai C."/>
            <person name="Xu Y."/>
            <person name="Wang K."/>
            <person name="Zhou Z."/>
            <person name="Wang C."/>
            <person name="Geng S."/>
            <person name="Li B."/>
            <person name="Dong Q."/>
            <person name="Hou Y."/>
            <person name="Wang H."/>
            <person name="Ai P."/>
            <person name="Liu Z."/>
            <person name="Yi F."/>
            <person name="Sun M."/>
            <person name="An G."/>
            <person name="Cheng J."/>
            <person name="Zhang Y."/>
            <person name="Shi Q."/>
            <person name="Xie Y."/>
            <person name="Shi X."/>
            <person name="Chang Y."/>
            <person name="Huang F."/>
            <person name="Chen Y."/>
            <person name="Hong S."/>
            <person name="Mi L."/>
            <person name="Sun Q."/>
            <person name="Zhang L."/>
            <person name="Zhou B."/>
            <person name="Peng R."/>
            <person name="Zhang X."/>
            <person name="Liu F."/>
        </authorList>
    </citation>
    <scope>NUCLEOTIDE SEQUENCE [LARGE SCALE GENOMIC DNA]</scope>
    <source>
        <strain evidence="5">cv. PA1801</strain>
    </source>
</reference>
<dbReference type="EMBL" id="SMMG02000008">
    <property type="protein sequence ID" value="KAA3464272.1"/>
    <property type="molecule type" value="Genomic_DNA"/>
</dbReference>
<evidence type="ECO:0000256" key="1">
    <source>
        <dbReference type="PROSITE-ProRule" id="PRU00723"/>
    </source>
</evidence>
<keyword evidence="1" id="KW-0863">Zinc-finger</keyword>
<feature type="compositionally biased region" description="Polar residues" evidence="2">
    <location>
        <begin position="666"/>
        <end position="682"/>
    </location>
</feature>
<feature type="compositionally biased region" description="Polar residues" evidence="2">
    <location>
        <begin position="314"/>
        <end position="323"/>
    </location>
</feature>
<comment type="caution">
    <text evidence="4">The sequence shown here is derived from an EMBL/GenBank/DDBJ whole genome shotgun (WGS) entry which is preliminary data.</text>
</comment>
<feature type="compositionally biased region" description="Polar residues" evidence="2">
    <location>
        <begin position="10"/>
        <end position="19"/>
    </location>
</feature>
<feature type="compositionally biased region" description="Polar residues" evidence="2">
    <location>
        <begin position="783"/>
        <end position="792"/>
    </location>
</feature>
<feature type="compositionally biased region" description="Basic and acidic residues" evidence="2">
    <location>
        <begin position="769"/>
        <end position="782"/>
    </location>
</feature>